<evidence type="ECO:0000259" key="2">
    <source>
        <dbReference type="SMART" id="SM00912"/>
    </source>
</evidence>
<name>A0ABV0JV26_9CYAN</name>
<dbReference type="Pfam" id="PF05860">
    <property type="entry name" value="TPS"/>
    <property type="match status" value="1"/>
</dbReference>
<organism evidence="3 4">
    <name type="scientific">Funiculus sociatus GB2-A5</name>
    <dbReference type="NCBI Taxonomy" id="2933946"/>
    <lineage>
        <taxon>Bacteria</taxon>
        <taxon>Bacillati</taxon>
        <taxon>Cyanobacteriota</taxon>
        <taxon>Cyanophyceae</taxon>
        <taxon>Coleofasciculales</taxon>
        <taxon>Coleofasciculaceae</taxon>
        <taxon>Funiculus</taxon>
    </lineage>
</organism>
<feature type="region of interest" description="Disordered" evidence="1">
    <location>
        <begin position="1"/>
        <end position="23"/>
    </location>
</feature>
<evidence type="ECO:0000256" key="1">
    <source>
        <dbReference type="SAM" id="MobiDB-lite"/>
    </source>
</evidence>
<feature type="domain" description="Filamentous haemagglutinin FhaB/tRNA nuclease CdiA-like TPS" evidence="2">
    <location>
        <begin position="75"/>
        <end position="191"/>
    </location>
</feature>
<evidence type="ECO:0000313" key="4">
    <source>
        <dbReference type="Proteomes" id="UP001442494"/>
    </source>
</evidence>
<comment type="caution">
    <text evidence="3">The sequence shown here is derived from an EMBL/GenBank/DDBJ whole genome shotgun (WGS) entry which is preliminary data.</text>
</comment>
<dbReference type="EMBL" id="JAMPKK010000066">
    <property type="protein sequence ID" value="MEP0867315.1"/>
    <property type="molecule type" value="Genomic_DNA"/>
</dbReference>
<dbReference type="NCBIfam" id="TIGR01901">
    <property type="entry name" value="adhes_NPXG"/>
    <property type="match status" value="1"/>
</dbReference>
<dbReference type="Gene3D" id="2.160.20.10">
    <property type="entry name" value="Single-stranded right-handed beta-helix, Pectin lyase-like"/>
    <property type="match status" value="2"/>
</dbReference>
<protein>
    <submittedName>
        <fullName evidence="3">CHAT domain-containing protein</fullName>
    </submittedName>
</protein>
<reference evidence="3 4" key="1">
    <citation type="submission" date="2022-04" db="EMBL/GenBank/DDBJ databases">
        <title>Positive selection, recombination, and allopatry shape intraspecific diversity of widespread and dominant cyanobacteria.</title>
        <authorList>
            <person name="Wei J."/>
            <person name="Shu W."/>
            <person name="Hu C."/>
        </authorList>
    </citation>
    <scope>NUCLEOTIDE SEQUENCE [LARGE SCALE GENOMIC DNA]</scope>
    <source>
        <strain evidence="3 4">GB2-A5</strain>
    </source>
</reference>
<dbReference type="InterPro" id="IPR008638">
    <property type="entry name" value="FhaB/CdiA-like_TPS"/>
</dbReference>
<proteinExistence type="predicted"/>
<sequence>MVNAHTKTKSNTNILHHSQQKEPKPLLSHFQFLTGNEKNAEGDRIRWAIPALLLGMLLPISAQAQSIIPATDGTGTVSTPNGDVLLGEPSVRFDITGGTLSQDGANLFHSFTQFGLSQNHIANFLSNPSIQNILGRVSGGNPSIINGLIQVTGGNSNLFLMNPAGIVFGANAQLNVPASFTAITATGIGFGDNWFKAVGANNYAALVGTPSTFAFSVSQPGAIVNAGQLGVNSGQNLTLLGGTVVNTGQLSAPGGNITVAGVPGENMVRLSQAGHLLSLEVGIGDGGLGAGNPNPLSLPQLLTSSGLGNATGLTVNSNGEVRLTGSGVQVPEAGGVAIASGTLNVSGATGGTIQVLGDKVGLIGANINASGTNGGGNVLIGGDYQGKGTVPNASATYVSRDSLINANADNNGNGGRVIVWSDNVTRFYGNISARGGANFGDGGFVEVSGKEFLDFNGGVNVSAIKGKDGTILLDPRDIIIEPDDSNPDKNAEVADSQIVFIDGGVADFQIDDTALTALTGNIFLQAQRDIIVQPFTSPIVFTNQTLGEAITFQAGRNIRINRGISTAGGSIDLSAGQDIIVTQNIFTSSAIGGGVIRLNSVNGSIDTSSAILQSSSSNGAGGEITINSTNGAVNTGVINSSSSSVSANGGVVTIQAAGNILTNTIDSRSLSGATSGEVRITSGGGIQLGGFIQASGNLATGNGGDITLQAAGDIDINTNQILANAPVNGGDITVNSSNGRILMSSGGSLVSSTSTGLAGKIDVSAKNNITIAQLNSASTAGTGGEIKVTSTQGSIDSLQLLSNSVSGNAGAIALTAANGINANFTNSSTQGGGTAGDITFTTSNGNITTGDMFSRAEVNAGTASNAGKIQLTANNGSITTTNLRSYSSISSGSGNAGNGAAVILNAANGITVNGLLQSGSRVAGTGNAGNGGDAILTTTNGNINIKNALQTNAETASGNAGNAGNITLNATNGNITTNLVQAYVKATGTGGNAGAIALFSNTGDITTDAITFGSNLSTGVDNPLNINTAGIVNINGAINNNGADISIGDIAAPKEVNLNLDTETLATSGGDIFIKSSEELNILKNLDTDGGNITLGGNTIDTSAVTLDSSSLTGDGGKIELSATSEITTGAVTSAAVVSGNAGDIIFTSNQGQINSQGELNSTSVSGNGGKIQLSATNDITTTNLNSAASGAGDAGEINLISTQGAINTQGALNSSSVSGSGGKIEIAANNNITTAKVDSFSVNGTGGNINVNSTAGAITTTGELKTASGGNGGAIALSAFGDITTDKLSSYSLVSGNAGNITLSSQTGNINSGNFDADADNGTGGEIKLSANNNITTGELNFGSIAGLGGGALTIDTSGVVNFTGNITAQGADTVVGNDIKPSNILLPNSISTSGGDFTLNFASNANLSSSVTTGGGNFELKSPGAIAISGTLQTQGGKITLSGATIDTKQGTINSSSATNGGEIDFQASGDILTGSLDSSTAGIGGKITLTSDRGAVETENLTSKGTTRGGDITISALNQVITGNLDSSASSGDGGKITLTSNRDAVQSGNLTSSGLSSGGKVTVSARSRIQTGAINSSATVGNGGDVTLDPENDIQVVSINSQGGTQGKGGNVGITTGRFFRATDSFTDQNGTQASISTAGGAGNGDITIRHAGGFLDTPFVVGDASVNGTAGAITSGNDTIQPQQSFSGAYTQGDIKILTFTPDARTATTFLDFQLQPLPTLSASIDNLSPVLDNSDISALEKAFTNQFENYLGIEDTSIKNLADAQKTVRNIEAATGVKPALIYIVFLPASVASEEENCRGVRCNVSTIQNSQDQLELILVTGQGEPIRKKIPSAMRSQVLKTALAFSTEVSNVQSSRQKYLPLGQQLYQWLIAPLEADLKARGIQNLVFITDMGLRSVPLAALHDGQKFLVERYSVGLMPSLSLTDTRYRNIKDTEVLAMGAAKFENKPALPAVPAELSFITCTAKESSDRPCWSGKSFLDEGFTLSNLKTQRGERPFGIVHLATHAEFKSGSLSNSYIQLWDTQLRLDSLGQMGWNNPPVDLLVLSACRTAIGDEEAELGFAGLAVQAGVKSALASLWYVSDEGTLGLMTGFYNELKKAPIKAEALRQVQVAMLKGELRVEENQLLSPDGKIPLPPTLGNFSNQQFTHPYYWAAFTMIGNPW</sequence>
<gene>
    <name evidence="3" type="ORF">NDI37_22960</name>
</gene>
<dbReference type="SMART" id="SM00912">
    <property type="entry name" value="Haemagg_act"/>
    <property type="match status" value="1"/>
</dbReference>
<dbReference type="InterPro" id="IPR011050">
    <property type="entry name" value="Pectin_lyase_fold/virulence"/>
</dbReference>
<dbReference type="InterPro" id="IPR024983">
    <property type="entry name" value="CHAT_dom"/>
</dbReference>
<dbReference type="InterPro" id="IPR012334">
    <property type="entry name" value="Pectin_lyas_fold"/>
</dbReference>
<dbReference type="SUPFAM" id="SSF51126">
    <property type="entry name" value="Pectin lyase-like"/>
    <property type="match status" value="1"/>
</dbReference>
<dbReference type="Proteomes" id="UP001442494">
    <property type="component" value="Unassembled WGS sequence"/>
</dbReference>
<keyword evidence="4" id="KW-1185">Reference proteome</keyword>
<evidence type="ECO:0000313" key="3">
    <source>
        <dbReference type="EMBL" id="MEP0867315.1"/>
    </source>
</evidence>
<dbReference type="Pfam" id="PF12770">
    <property type="entry name" value="CHAT"/>
    <property type="match status" value="1"/>
</dbReference>
<accession>A0ABV0JV26</accession>